<keyword evidence="7" id="KW-1005">Bacterial flagellum biogenesis</keyword>
<dbReference type="GO" id="GO:0044781">
    <property type="term" value="P:bacterial-type flagellum organization"/>
    <property type="evidence" value="ECO:0007669"/>
    <property type="project" value="UniProtKB-KW"/>
</dbReference>
<evidence type="ECO:0000256" key="10">
    <source>
        <dbReference type="ARBA" id="ARBA00023225"/>
    </source>
</evidence>
<protein>
    <recommendedName>
        <fullName evidence="3">Flagellar FliJ protein</fullName>
    </recommendedName>
</protein>
<keyword evidence="8" id="KW-0653">Protein transport</keyword>
<comment type="caution">
    <text evidence="12">The sequence shown here is derived from an EMBL/GenBank/DDBJ whole genome shotgun (WGS) entry which is preliminary data.</text>
</comment>
<dbReference type="Gene3D" id="1.10.287.1700">
    <property type="match status" value="1"/>
</dbReference>
<dbReference type="Pfam" id="PF02050">
    <property type="entry name" value="FliJ"/>
    <property type="match status" value="1"/>
</dbReference>
<evidence type="ECO:0000256" key="8">
    <source>
        <dbReference type="ARBA" id="ARBA00022927"/>
    </source>
</evidence>
<dbReference type="GO" id="GO:0009288">
    <property type="term" value="C:bacterial-type flagellum"/>
    <property type="evidence" value="ECO:0007669"/>
    <property type="project" value="InterPro"/>
</dbReference>
<keyword evidence="10" id="KW-1006">Bacterial flagellum protein export</keyword>
<comment type="subcellular location">
    <subcellularLocation>
        <location evidence="1">Cell membrane</location>
        <topology evidence="1">Peripheral membrane protein</topology>
        <orientation evidence="1">Cytoplasmic side</orientation>
    </subcellularLocation>
</comment>
<dbReference type="GO" id="GO:0005886">
    <property type="term" value="C:plasma membrane"/>
    <property type="evidence" value="ECO:0007669"/>
    <property type="project" value="UniProtKB-SubCell"/>
</dbReference>
<evidence type="ECO:0000256" key="2">
    <source>
        <dbReference type="ARBA" id="ARBA00010004"/>
    </source>
</evidence>
<reference evidence="12 13" key="1">
    <citation type="journal article" date="2018" name="Nat. Biotechnol.">
        <title>A standardized bacterial taxonomy based on genome phylogeny substantially revises the tree of life.</title>
        <authorList>
            <person name="Parks D.H."/>
            <person name="Chuvochina M."/>
            <person name="Waite D.W."/>
            <person name="Rinke C."/>
            <person name="Skarshewski A."/>
            <person name="Chaumeil P.A."/>
            <person name="Hugenholtz P."/>
        </authorList>
    </citation>
    <scope>NUCLEOTIDE SEQUENCE [LARGE SCALE GENOMIC DNA]</scope>
    <source>
        <strain evidence="12">UBA8781</strain>
    </source>
</reference>
<evidence type="ECO:0000256" key="7">
    <source>
        <dbReference type="ARBA" id="ARBA00022795"/>
    </source>
</evidence>
<evidence type="ECO:0000256" key="1">
    <source>
        <dbReference type="ARBA" id="ARBA00004413"/>
    </source>
</evidence>
<feature type="coiled-coil region" evidence="11">
    <location>
        <begin position="75"/>
        <end position="116"/>
    </location>
</feature>
<sequence length="152" mass="17825">MSMPPAFSLQSVLDVRHNRVEALEIELGRLLAMQLNAQNLLAGLCETQKGLMNQLVEAQQGEIDLFKIRVLHDDLRVVGERMETVKEELSRLEMQIEKKRRDLVAARQEEETLQILRRKRLEAYQAEQARVEMAFQDDLYIAQAFRQRYQEI</sequence>
<keyword evidence="9" id="KW-0472">Membrane</keyword>
<dbReference type="EMBL" id="DPBP01000036">
    <property type="protein sequence ID" value="HCE17998.1"/>
    <property type="molecule type" value="Genomic_DNA"/>
</dbReference>
<dbReference type="InterPro" id="IPR053716">
    <property type="entry name" value="Flag_assembly_chemotaxis_eff"/>
</dbReference>
<keyword evidence="5" id="KW-1003">Cell membrane</keyword>
<name>A0A3D1JJR3_9CHLR</name>
<dbReference type="GO" id="GO:0006935">
    <property type="term" value="P:chemotaxis"/>
    <property type="evidence" value="ECO:0007669"/>
    <property type="project" value="UniProtKB-KW"/>
</dbReference>
<proteinExistence type="inferred from homology"/>
<evidence type="ECO:0000256" key="3">
    <source>
        <dbReference type="ARBA" id="ARBA00020392"/>
    </source>
</evidence>
<evidence type="ECO:0000256" key="5">
    <source>
        <dbReference type="ARBA" id="ARBA00022475"/>
    </source>
</evidence>
<keyword evidence="11" id="KW-0175">Coiled coil</keyword>
<evidence type="ECO:0000313" key="13">
    <source>
        <dbReference type="Proteomes" id="UP000264141"/>
    </source>
</evidence>
<evidence type="ECO:0000256" key="9">
    <source>
        <dbReference type="ARBA" id="ARBA00023136"/>
    </source>
</evidence>
<dbReference type="GO" id="GO:0015031">
    <property type="term" value="P:protein transport"/>
    <property type="evidence" value="ECO:0007669"/>
    <property type="project" value="UniProtKB-KW"/>
</dbReference>
<evidence type="ECO:0000256" key="11">
    <source>
        <dbReference type="SAM" id="Coils"/>
    </source>
</evidence>
<evidence type="ECO:0000313" key="12">
    <source>
        <dbReference type="EMBL" id="HCE17998.1"/>
    </source>
</evidence>
<accession>A0A3D1JJR3</accession>
<keyword evidence="6" id="KW-0145">Chemotaxis</keyword>
<organism evidence="12 13">
    <name type="scientific">Anaerolinea thermolimosa</name>
    <dbReference type="NCBI Taxonomy" id="229919"/>
    <lineage>
        <taxon>Bacteria</taxon>
        <taxon>Bacillati</taxon>
        <taxon>Chloroflexota</taxon>
        <taxon>Anaerolineae</taxon>
        <taxon>Anaerolineales</taxon>
        <taxon>Anaerolineaceae</taxon>
        <taxon>Anaerolinea</taxon>
    </lineage>
</organism>
<dbReference type="STRING" id="229919.GCA_001050195_02714"/>
<dbReference type="Proteomes" id="UP000264141">
    <property type="component" value="Unassembled WGS sequence"/>
</dbReference>
<gene>
    <name evidence="12" type="ORF">DEQ80_09080</name>
</gene>
<dbReference type="AlphaFoldDB" id="A0A3D1JJR3"/>
<dbReference type="GO" id="GO:0071973">
    <property type="term" value="P:bacterial-type flagellum-dependent cell motility"/>
    <property type="evidence" value="ECO:0007669"/>
    <property type="project" value="InterPro"/>
</dbReference>
<comment type="similarity">
    <text evidence="2">Belongs to the FliJ family.</text>
</comment>
<keyword evidence="4" id="KW-0813">Transport</keyword>
<evidence type="ECO:0000256" key="4">
    <source>
        <dbReference type="ARBA" id="ARBA00022448"/>
    </source>
</evidence>
<dbReference type="OrthoDB" id="165715at2"/>
<evidence type="ECO:0000256" key="6">
    <source>
        <dbReference type="ARBA" id="ARBA00022500"/>
    </source>
</evidence>
<dbReference type="InterPro" id="IPR012823">
    <property type="entry name" value="Flagell_FliJ"/>
</dbReference>